<reference evidence="1" key="1">
    <citation type="submission" date="2021-03" db="EMBL/GenBank/DDBJ databases">
        <authorList>
            <consortium name="Genoscope - CEA"/>
            <person name="William W."/>
        </authorList>
    </citation>
    <scope>NUCLEOTIDE SEQUENCE</scope>
    <source>
        <strain evidence="1">Doubled-haploid Pahang</strain>
    </source>
</reference>
<dbReference type="InParanoid" id="A0A804JQM0"/>
<protein>
    <submittedName>
        <fullName evidence="1">(wild Malaysian banana) hypothetical protein</fullName>
    </submittedName>
</protein>
<name>A0A804JQM0_MUSAM</name>
<proteinExistence type="predicted"/>
<gene>
    <name evidence="1" type="ORF">GSMUA_54220.1</name>
</gene>
<dbReference type="AlphaFoldDB" id="A0A804JQM0"/>
<organism evidence="2 3">
    <name type="scientific">Musa acuminata subsp. malaccensis</name>
    <name type="common">Wild banana</name>
    <name type="synonym">Musa malaccensis</name>
    <dbReference type="NCBI Taxonomy" id="214687"/>
    <lineage>
        <taxon>Eukaryota</taxon>
        <taxon>Viridiplantae</taxon>
        <taxon>Streptophyta</taxon>
        <taxon>Embryophyta</taxon>
        <taxon>Tracheophyta</taxon>
        <taxon>Spermatophyta</taxon>
        <taxon>Magnoliopsida</taxon>
        <taxon>Liliopsida</taxon>
        <taxon>Zingiberales</taxon>
        <taxon>Musaceae</taxon>
        <taxon>Musa</taxon>
    </lineage>
</organism>
<reference evidence="2" key="2">
    <citation type="submission" date="2021-05" db="UniProtKB">
        <authorList>
            <consortium name="EnsemblPlants"/>
        </authorList>
    </citation>
    <scope>IDENTIFICATION</scope>
    <source>
        <strain evidence="2">subsp. malaccensis</strain>
    </source>
</reference>
<sequence length="61" mass="7146">MLIRERSSSYWKIIIHCIRFFYGQEISRVIGSAEHWSMHVELGLIAPPFSRTEELVTIPTL</sequence>
<evidence type="ECO:0000313" key="2">
    <source>
        <dbReference type="EnsemblPlants" id="Ma07_p00520.1"/>
    </source>
</evidence>
<dbReference type="EnsemblPlants" id="Ma07_t00520.1">
    <property type="protein sequence ID" value="Ma07_p00520.1"/>
    <property type="gene ID" value="Ma07_g00520"/>
</dbReference>
<evidence type="ECO:0000313" key="1">
    <source>
        <dbReference type="EMBL" id="CAG1855216.1"/>
    </source>
</evidence>
<accession>A0A804JQM0</accession>
<dbReference type="Proteomes" id="UP000012960">
    <property type="component" value="Unplaced"/>
</dbReference>
<evidence type="ECO:0000313" key="3">
    <source>
        <dbReference type="Proteomes" id="UP000012960"/>
    </source>
</evidence>
<keyword evidence="3" id="KW-1185">Reference proteome</keyword>
<dbReference type="Gramene" id="Ma07_t00520.1">
    <property type="protein sequence ID" value="Ma07_p00520.1"/>
    <property type="gene ID" value="Ma07_g00520"/>
</dbReference>
<dbReference type="EMBL" id="HG996473">
    <property type="protein sequence ID" value="CAG1855216.1"/>
    <property type="molecule type" value="Genomic_DNA"/>
</dbReference>